<protein>
    <recommendedName>
        <fullName evidence="2">histidine kinase</fullName>
        <ecNumber evidence="2">2.7.13.3</ecNumber>
    </recommendedName>
</protein>
<feature type="compositionally biased region" description="Pro residues" evidence="8">
    <location>
        <begin position="652"/>
        <end position="663"/>
    </location>
</feature>
<feature type="domain" description="Histidine kinase" evidence="10">
    <location>
        <begin position="516"/>
        <end position="621"/>
    </location>
</feature>
<keyword evidence="7 9" id="KW-1133">Transmembrane helix</keyword>
<evidence type="ECO:0000256" key="9">
    <source>
        <dbReference type="SAM" id="Phobius"/>
    </source>
</evidence>
<dbReference type="PANTHER" id="PTHR45436:SF5">
    <property type="entry name" value="SENSOR HISTIDINE KINASE TRCS"/>
    <property type="match status" value="1"/>
</dbReference>
<reference evidence="11 12" key="1">
    <citation type="submission" date="2018-11" db="EMBL/GenBank/DDBJ databases">
        <title>Sequencing the genomes of 1000 actinobacteria strains.</title>
        <authorList>
            <person name="Klenk H.-P."/>
        </authorList>
    </citation>
    <scope>NUCLEOTIDE SEQUENCE [LARGE SCALE GENOMIC DNA]</scope>
    <source>
        <strain evidence="11 12">DSM 44254</strain>
    </source>
</reference>
<dbReference type="InterPro" id="IPR005467">
    <property type="entry name" value="His_kinase_dom"/>
</dbReference>
<feature type="region of interest" description="Disordered" evidence="8">
    <location>
        <begin position="626"/>
        <end position="749"/>
    </location>
</feature>
<accession>A0A3N1CWH1</accession>
<evidence type="ECO:0000313" key="12">
    <source>
        <dbReference type="Proteomes" id="UP000272400"/>
    </source>
</evidence>
<dbReference type="InterPro" id="IPR050428">
    <property type="entry name" value="TCS_sensor_his_kinase"/>
</dbReference>
<evidence type="ECO:0000256" key="2">
    <source>
        <dbReference type="ARBA" id="ARBA00012438"/>
    </source>
</evidence>
<dbReference type="RefSeq" id="WP_170201382.1">
    <property type="nucleotide sequence ID" value="NZ_RJKE01000001.1"/>
</dbReference>
<organism evidence="11 12">
    <name type="scientific">Actinocorallia herbida</name>
    <dbReference type="NCBI Taxonomy" id="58109"/>
    <lineage>
        <taxon>Bacteria</taxon>
        <taxon>Bacillati</taxon>
        <taxon>Actinomycetota</taxon>
        <taxon>Actinomycetes</taxon>
        <taxon>Streptosporangiales</taxon>
        <taxon>Thermomonosporaceae</taxon>
        <taxon>Actinocorallia</taxon>
    </lineage>
</organism>
<evidence type="ECO:0000256" key="8">
    <source>
        <dbReference type="SAM" id="MobiDB-lite"/>
    </source>
</evidence>
<keyword evidence="3" id="KW-0597">Phosphoprotein</keyword>
<evidence type="ECO:0000256" key="4">
    <source>
        <dbReference type="ARBA" id="ARBA00022679"/>
    </source>
</evidence>
<keyword evidence="6" id="KW-0418">Kinase</keyword>
<evidence type="ECO:0000256" key="3">
    <source>
        <dbReference type="ARBA" id="ARBA00022553"/>
    </source>
</evidence>
<dbReference type="GO" id="GO:0005886">
    <property type="term" value="C:plasma membrane"/>
    <property type="evidence" value="ECO:0007669"/>
    <property type="project" value="TreeGrafter"/>
</dbReference>
<keyword evidence="4" id="KW-0808">Transferase</keyword>
<dbReference type="Pfam" id="PF08376">
    <property type="entry name" value="NIT"/>
    <property type="match status" value="1"/>
</dbReference>
<comment type="catalytic activity">
    <reaction evidence="1">
        <text>ATP + protein L-histidine = ADP + protein N-phospho-L-histidine.</text>
        <dbReference type="EC" id="2.7.13.3"/>
    </reaction>
</comment>
<dbReference type="Pfam" id="PF02518">
    <property type="entry name" value="HATPase_c"/>
    <property type="match status" value="1"/>
</dbReference>
<sequence>MALRTGDTPIARRIALLLVIPVTSLVGLWGFAAASSIDAALEKQKFTDVYENLGVPVNTLTVMLQVERTLAAALLSTPTEQVRQQFQEQTARTDGAVQLFAKGANTKEVTSASTELAKLPAFAQKFSALSQVRTEVLKGDDALPVLGEYNALSDSLIQVLTQVTHVQDVDVDAHMKALLNTLWARDIMMRQDAVLIAFRGDLGTGARTEFARLAGARAKLSALGEERMAGDLQAIGDRLTTSAGYLKYISLETDIARSGITSPAMMGEWQSTTQALGQMWMQTATEAGGIADVGVRELGDQIMLRLYLVAGVGFLAVMLSGLLFFRFIRSISADLRRLQGAAQDLARVRLPRVVGRLRRGEQVDVATEAPGIEGGGTREVRLVAEAFGNVQRTAVDLAVSEAALRGGINQIFVNLSWRSQSLLQRQLRLLEAMEHRAKSSEELDDLFRLDHLTTRMRRHAEGLVILAGAQTVRAWDHPVTSEDVVRAALQEIEDYRRVEVVTIAPVSVSAHAVADVIHLLAELIENAAVFSPPTSEVAVRLDVVANGLVVEIIDRGIGITPDELVDINRRLTEAPDFTLTDSDRLGLFVVARLAARHGIRVRLQPSPYGGTTAVVLVPTGLVLADRGPERPRERAAVDTTRTQPFQAVSAPAPVPSTVPPPRIPGRVDAPAGPGRLPRRNRQQNLAPELRGGPRHAREDDFVDDFIEPDPESSRDLMSSLHSGWSMARDDEPELPADPYTDRRDERGDR</sequence>
<dbReference type="EC" id="2.7.13.3" evidence="2"/>
<dbReference type="PANTHER" id="PTHR45436">
    <property type="entry name" value="SENSOR HISTIDINE KINASE YKOH"/>
    <property type="match status" value="1"/>
</dbReference>
<dbReference type="InterPro" id="IPR013587">
    <property type="entry name" value="Nitrate/nitrite_sensing"/>
</dbReference>
<evidence type="ECO:0000256" key="7">
    <source>
        <dbReference type="ARBA" id="ARBA00022989"/>
    </source>
</evidence>
<dbReference type="Gene3D" id="3.30.565.10">
    <property type="entry name" value="Histidine kinase-like ATPase, C-terminal domain"/>
    <property type="match status" value="1"/>
</dbReference>
<dbReference type="InterPro" id="IPR003594">
    <property type="entry name" value="HATPase_dom"/>
</dbReference>
<dbReference type="SMART" id="SM00387">
    <property type="entry name" value="HATPase_c"/>
    <property type="match status" value="1"/>
</dbReference>
<dbReference type="PROSITE" id="PS50109">
    <property type="entry name" value="HIS_KIN"/>
    <property type="match status" value="1"/>
</dbReference>
<evidence type="ECO:0000256" key="1">
    <source>
        <dbReference type="ARBA" id="ARBA00000085"/>
    </source>
</evidence>
<dbReference type="SUPFAM" id="SSF55874">
    <property type="entry name" value="ATPase domain of HSP90 chaperone/DNA topoisomerase II/histidine kinase"/>
    <property type="match status" value="1"/>
</dbReference>
<feature type="compositionally biased region" description="Basic and acidic residues" evidence="8">
    <location>
        <begin position="739"/>
        <end position="749"/>
    </location>
</feature>
<comment type="caution">
    <text evidence="11">The sequence shown here is derived from an EMBL/GenBank/DDBJ whole genome shotgun (WGS) entry which is preliminary data.</text>
</comment>
<dbReference type="GO" id="GO:0000160">
    <property type="term" value="P:phosphorelay signal transduction system"/>
    <property type="evidence" value="ECO:0007669"/>
    <property type="project" value="TreeGrafter"/>
</dbReference>
<keyword evidence="5 9" id="KW-0812">Transmembrane</keyword>
<dbReference type="InterPro" id="IPR036890">
    <property type="entry name" value="HATPase_C_sf"/>
</dbReference>
<feature type="transmembrane region" description="Helical" evidence="9">
    <location>
        <begin position="306"/>
        <end position="328"/>
    </location>
</feature>
<keyword evidence="9" id="KW-0472">Membrane</keyword>
<dbReference type="GO" id="GO:0004673">
    <property type="term" value="F:protein histidine kinase activity"/>
    <property type="evidence" value="ECO:0007669"/>
    <property type="project" value="UniProtKB-EC"/>
</dbReference>
<evidence type="ECO:0000313" key="11">
    <source>
        <dbReference type="EMBL" id="ROO85058.1"/>
    </source>
</evidence>
<feature type="compositionally biased region" description="Acidic residues" evidence="8">
    <location>
        <begin position="700"/>
        <end position="710"/>
    </location>
</feature>
<evidence type="ECO:0000256" key="6">
    <source>
        <dbReference type="ARBA" id="ARBA00022777"/>
    </source>
</evidence>
<gene>
    <name evidence="11" type="ORF">EDD29_2593</name>
</gene>
<name>A0A3N1CWH1_9ACTN</name>
<evidence type="ECO:0000259" key="10">
    <source>
        <dbReference type="PROSITE" id="PS50109"/>
    </source>
</evidence>
<dbReference type="EMBL" id="RJKE01000001">
    <property type="protein sequence ID" value="ROO85058.1"/>
    <property type="molecule type" value="Genomic_DNA"/>
</dbReference>
<keyword evidence="12" id="KW-1185">Reference proteome</keyword>
<evidence type="ECO:0000256" key="5">
    <source>
        <dbReference type="ARBA" id="ARBA00022692"/>
    </source>
</evidence>
<proteinExistence type="predicted"/>
<dbReference type="AlphaFoldDB" id="A0A3N1CWH1"/>
<feature type="compositionally biased region" description="Basic and acidic residues" evidence="8">
    <location>
        <begin position="626"/>
        <end position="636"/>
    </location>
</feature>
<dbReference type="Proteomes" id="UP000272400">
    <property type="component" value="Unassembled WGS sequence"/>
</dbReference>